<dbReference type="InterPro" id="IPR012910">
    <property type="entry name" value="Plug_dom"/>
</dbReference>
<dbReference type="InterPro" id="IPR036942">
    <property type="entry name" value="Beta-barrel_TonB_sf"/>
</dbReference>
<dbReference type="PANTHER" id="PTHR47234">
    <property type="match status" value="1"/>
</dbReference>
<dbReference type="Gene3D" id="2.170.130.10">
    <property type="entry name" value="TonB-dependent receptor, plug domain"/>
    <property type="match status" value="1"/>
</dbReference>
<evidence type="ECO:0000256" key="3">
    <source>
        <dbReference type="ARBA" id="ARBA00022452"/>
    </source>
</evidence>
<evidence type="ECO:0000259" key="10">
    <source>
        <dbReference type="Pfam" id="PF00593"/>
    </source>
</evidence>
<comment type="caution">
    <text evidence="12">The sequence shown here is derived from an EMBL/GenBank/DDBJ whole genome shotgun (WGS) entry which is preliminary data.</text>
</comment>
<keyword evidence="3 8" id="KW-1134">Transmembrane beta strand</keyword>
<evidence type="ECO:0000256" key="6">
    <source>
        <dbReference type="ARBA" id="ARBA00023136"/>
    </source>
</evidence>
<keyword evidence="12" id="KW-0675">Receptor</keyword>
<dbReference type="InterPro" id="IPR039426">
    <property type="entry name" value="TonB-dep_rcpt-like"/>
</dbReference>
<evidence type="ECO:0000256" key="7">
    <source>
        <dbReference type="ARBA" id="ARBA00023237"/>
    </source>
</evidence>
<feature type="domain" description="TonB-dependent receptor plug" evidence="11">
    <location>
        <begin position="37"/>
        <end position="146"/>
    </location>
</feature>
<keyword evidence="13" id="KW-1185">Reference proteome</keyword>
<keyword evidence="2 8" id="KW-0813">Transport</keyword>
<keyword evidence="7 8" id="KW-0998">Cell outer membrane</keyword>
<protein>
    <submittedName>
        <fullName evidence="12">Outer membrane receptor protein involved in Fe transport</fullName>
    </submittedName>
</protein>
<evidence type="ECO:0000313" key="13">
    <source>
        <dbReference type="Proteomes" id="UP000566324"/>
    </source>
</evidence>
<keyword evidence="4 8" id="KW-0812">Transmembrane</keyword>
<dbReference type="GO" id="GO:0009279">
    <property type="term" value="C:cell outer membrane"/>
    <property type="evidence" value="ECO:0007669"/>
    <property type="project" value="UniProtKB-SubCell"/>
</dbReference>
<dbReference type="InterPro" id="IPR037066">
    <property type="entry name" value="Plug_dom_sf"/>
</dbReference>
<evidence type="ECO:0000256" key="4">
    <source>
        <dbReference type="ARBA" id="ARBA00022692"/>
    </source>
</evidence>
<evidence type="ECO:0000256" key="1">
    <source>
        <dbReference type="ARBA" id="ARBA00004571"/>
    </source>
</evidence>
<dbReference type="RefSeq" id="WP_341534208.1">
    <property type="nucleotide sequence ID" value="NZ_JACHNZ010000031.1"/>
</dbReference>
<dbReference type="PANTHER" id="PTHR47234:SF2">
    <property type="entry name" value="TONB-DEPENDENT RECEPTOR"/>
    <property type="match status" value="1"/>
</dbReference>
<comment type="subcellular location">
    <subcellularLocation>
        <location evidence="1 8">Cell outer membrane</location>
        <topology evidence="1 8">Multi-pass membrane protein</topology>
    </subcellularLocation>
</comment>
<dbReference type="AlphaFoldDB" id="A0A7W7B2R9"/>
<evidence type="ECO:0000256" key="9">
    <source>
        <dbReference type="RuleBase" id="RU003357"/>
    </source>
</evidence>
<evidence type="ECO:0000256" key="5">
    <source>
        <dbReference type="ARBA" id="ARBA00023077"/>
    </source>
</evidence>
<proteinExistence type="inferred from homology"/>
<comment type="similarity">
    <text evidence="8 9">Belongs to the TonB-dependent receptor family.</text>
</comment>
<dbReference type="EMBL" id="JACHNZ010000031">
    <property type="protein sequence ID" value="MBB4632964.1"/>
    <property type="molecule type" value="Genomic_DNA"/>
</dbReference>
<dbReference type="PROSITE" id="PS52016">
    <property type="entry name" value="TONB_DEPENDENT_REC_3"/>
    <property type="match status" value="1"/>
</dbReference>
<dbReference type="InterPro" id="IPR000531">
    <property type="entry name" value="Beta-barrel_TonB"/>
</dbReference>
<feature type="domain" description="TonB-dependent receptor-like beta-barrel" evidence="10">
    <location>
        <begin position="460"/>
        <end position="877"/>
    </location>
</feature>
<dbReference type="SUPFAM" id="SSF56935">
    <property type="entry name" value="Porins"/>
    <property type="match status" value="1"/>
</dbReference>
<keyword evidence="6 8" id="KW-0472">Membrane</keyword>
<name>A0A7W7B2R9_9SPHN</name>
<dbReference type="Pfam" id="PF00593">
    <property type="entry name" value="TonB_dep_Rec_b-barrel"/>
    <property type="match status" value="1"/>
</dbReference>
<organism evidence="12 13">
    <name type="scientific">Sphingosinicella soli</name>
    <dbReference type="NCBI Taxonomy" id="333708"/>
    <lineage>
        <taxon>Bacteria</taxon>
        <taxon>Pseudomonadati</taxon>
        <taxon>Pseudomonadota</taxon>
        <taxon>Alphaproteobacteria</taxon>
        <taxon>Sphingomonadales</taxon>
        <taxon>Sphingosinicellaceae</taxon>
        <taxon>Sphingosinicella</taxon>
    </lineage>
</organism>
<reference evidence="12 13" key="1">
    <citation type="submission" date="2020-08" db="EMBL/GenBank/DDBJ databases">
        <title>Genomic Encyclopedia of Type Strains, Phase IV (KMG-IV): sequencing the most valuable type-strain genomes for metagenomic binning, comparative biology and taxonomic classification.</title>
        <authorList>
            <person name="Goeker M."/>
        </authorList>
    </citation>
    <scope>NUCLEOTIDE SEQUENCE [LARGE SCALE GENOMIC DNA]</scope>
    <source>
        <strain evidence="12 13">DSM 17328</strain>
    </source>
</reference>
<evidence type="ECO:0000256" key="2">
    <source>
        <dbReference type="ARBA" id="ARBA00022448"/>
    </source>
</evidence>
<dbReference type="Proteomes" id="UP000566324">
    <property type="component" value="Unassembled WGS sequence"/>
</dbReference>
<gene>
    <name evidence="12" type="ORF">GGQ98_002593</name>
</gene>
<keyword evidence="5 9" id="KW-0798">TonB box</keyword>
<dbReference type="Pfam" id="PF07715">
    <property type="entry name" value="Plug"/>
    <property type="match status" value="1"/>
</dbReference>
<evidence type="ECO:0000259" key="11">
    <source>
        <dbReference type="Pfam" id="PF07715"/>
    </source>
</evidence>
<evidence type="ECO:0000313" key="12">
    <source>
        <dbReference type="EMBL" id="MBB4632964.1"/>
    </source>
</evidence>
<sequence length="919" mass="98186">MAASVAMLASPAAAQEEPSAEDIIVITGSRIVRADLEASSPVISLSQQQFADVNASSVEKLLTQNPQFVAAINPTVNNGNPGVATVDLRGLGDNRTLILVNGKRQASYDSEGIVDVNAIPVALISRVDVLTGGASAVYGSDAVSGVVNFILNEDFTGLQADASTEITSRGDGAVHNLALTGGINLGERGNLVVSGGYTKRELVYQGSRSYANPARFSDDLSPGGSSTSNPTVIDNSFDDTENSYYQIDANNDFVPYYQPYNYAPPNYLVVPQERWNAMAMLKYELSDGIEFFTRGTYLSSKVNSQSAPTGTFGYTFDIFQDNPFLTPQQSNLLFNSPNSTINDDGSTTIGIRRRMVESGGRTTTYDNKVWQAVAGLRGDLGNLNWEVFGQYSKSKREIAYLNDITYARTAQALDVVMTPDGPACRDPSGGCVPLNLFTQDAIGPDALGFILTGGQQVDKTNQWVVGGSISGDVGNLTMPWAEAPVAFALGVEYRREEARTDVDDAYASGDLIGYGQGFNLAPYHFDTKEIFGELRIPVVTDRPGFYALNLEAGYRYSDYSTVGGVHAYKAGADWAPVQGVRFRGLYQRAVRAPNIYELTAPPVSIIENLDTDPCAGSNPVGNATLTQLCLDTGAPSVGNIPGPVSGQINAFAGGNLDLKAEKSDTYTIGVVINPPSVPRLSLSVDYFDITINNAIDQLGGSPQNVVDGCYLVTQDINSAYCQAINRNTLTGSLSGNIEFGVDQAFANSAFLQTKGIDVSAGYSHDIGSGGVSFLFNGTYLDSYKKKGDPIAPTTQCAGKFGFACNLAPMPKWKHVAALTYSLGDVSLMGRWRYIGKVSQDSGTNILVSSIKAHNYFDATLSLHIADAYDFRFGVQNIFDKDPPIVGSEAGSTTHNAANTFPTVYDALGTTFFVSASAKF</sequence>
<dbReference type="Gene3D" id="2.40.170.20">
    <property type="entry name" value="TonB-dependent receptor, beta-barrel domain"/>
    <property type="match status" value="1"/>
</dbReference>
<evidence type="ECO:0000256" key="8">
    <source>
        <dbReference type="PROSITE-ProRule" id="PRU01360"/>
    </source>
</evidence>
<accession>A0A7W7B2R9</accession>